<keyword evidence="2 5" id="KW-0521">NADP</keyword>
<comment type="similarity">
    <text evidence="1 5">Belongs to the NAD(P)-dependent epimerase/dehydratase family. Fucose synthase subfamily.</text>
</comment>
<dbReference type="CDD" id="cd05239">
    <property type="entry name" value="GDP_FS_SDR_e"/>
    <property type="match status" value="1"/>
</dbReference>
<comment type="pathway">
    <text evidence="5">Nucleotide-sugar biosynthesis; GDP-L-fucose biosynthesis via de novo pathway; GDP-L-fucose from GDP-alpha-D-mannose: step 2/2.</text>
</comment>
<dbReference type="PANTHER" id="PTHR43238">
    <property type="entry name" value="GDP-L-FUCOSE SYNTHASE"/>
    <property type="match status" value="1"/>
</dbReference>
<dbReference type="Gene3D" id="3.90.25.10">
    <property type="entry name" value="UDP-galactose 4-epimerase, domain 1"/>
    <property type="match status" value="2"/>
</dbReference>
<dbReference type="EC" id="1.1.1.271" evidence="5"/>
<feature type="binding site" evidence="5">
    <location>
        <begin position="174"/>
        <end position="177"/>
    </location>
    <ligand>
        <name>NADP(+)</name>
        <dbReference type="ChEBI" id="CHEBI:58349"/>
    </ligand>
</feature>
<evidence type="ECO:0000256" key="4">
    <source>
        <dbReference type="ARBA" id="ARBA00023235"/>
    </source>
</evidence>
<gene>
    <name evidence="5" type="primary">fcl</name>
    <name evidence="8" type="ORF">J4050_03420</name>
</gene>
<feature type="binding site" evidence="5">
    <location>
        <position position="312"/>
    </location>
    <ligand>
        <name>substrate</name>
    </ligand>
</feature>
<evidence type="ECO:0000256" key="6">
    <source>
        <dbReference type="SAM" id="MobiDB-lite"/>
    </source>
</evidence>
<keyword evidence="3 5" id="KW-0560">Oxidoreductase</keyword>
<feature type="binding site" evidence="5">
    <location>
        <position position="190"/>
    </location>
    <ligand>
        <name>NADP(+)</name>
        <dbReference type="ChEBI" id="CHEBI:58349"/>
    </ligand>
</feature>
<comment type="function">
    <text evidence="5">Catalyzes the two-step NADP-dependent conversion of GDP-4-dehydro-6-deoxy-D-mannose to GDP-fucose, involving an epimerase and a reductase reaction.</text>
</comment>
<feature type="site" description="Important for catalytic activity" evidence="5">
    <location>
        <position position="120"/>
    </location>
</feature>
<reference evidence="8 9" key="1">
    <citation type="submission" date="2021-03" db="EMBL/GenBank/DDBJ databases">
        <title>Winogradskyella sp. nov., isolated from costal sediment.</title>
        <authorList>
            <person name="Gao C."/>
        </authorList>
    </citation>
    <scope>NUCLEOTIDE SEQUENCE [LARGE SCALE GENOMIC DNA]</scope>
    <source>
        <strain evidence="8 9">DF17</strain>
    </source>
</reference>
<feature type="binding site" evidence="5">
    <location>
        <begin position="21"/>
        <end position="27"/>
    </location>
    <ligand>
        <name>NADP(+)</name>
        <dbReference type="ChEBI" id="CHEBI:58349"/>
    </ligand>
</feature>
<evidence type="ECO:0000256" key="2">
    <source>
        <dbReference type="ARBA" id="ARBA00022857"/>
    </source>
</evidence>
<evidence type="ECO:0000313" key="9">
    <source>
        <dbReference type="Proteomes" id="UP000676776"/>
    </source>
</evidence>
<dbReference type="EMBL" id="JAGEVF010000002">
    <property type="protein sequence ID" value="MBO3115778.1"/>
    <property type="molecule type" value="Genomic_DNA"/>
</dbReference>
<feature type="binding site" evidence="5">
    <location>
        <position position="252"/>
    </location>
    <ligand>
        <name>substrate</name>
    </ligand>
</feature>
<feature type="binding site" evidence="5">
    <location>
        <position position="245"/>
    </location>
    <ligand>
        <name>substrate</name>
    </ligand>
</feature>
<evidence type="ECO:0000313" key="8">
    <source>
        <dbReference type="EMBL" id="MBO3115778.1"/>
    </source>
</evidence>
<name>A0ABS3SZ61_9FLAO</name>
<evidence type="ECO:0000256" key="3">
    <source>
        <dbReference type="ARBA" id="ARBA00023002"/>
    </source>
</evidence>
<dbReference type="PANTHER" id="PTHR43238:SF1">
    <property type="entry name" value="GDP-L-FUCOSE SYNTHASE"/>
    <property type="match status" value="1"/>
</dbReference>
<dbReference type="Pfam" id="PF01370">
    <property type="entry name" value="Epimerase"/>
    <property type="match status" value="1"/>
</dbReference>
<evidence type="ECO:0000256" key="5">
    <source>
        <dbReference type="HAMAP-Rule" id="MF_00956"/>
    </source>
</evidence>
<dbReference type="HAMAP" id="MF_00956">
    <property type="entry name" value="GDP_fucose_synth"/>
    <property type="match status" value="1"/>
</dbReference>
<feature type="compositionally biased region" description="Polar residues" evidence="6">
    <location>
        <begin position="205"/>
        <end position="240"/>
    </location>
</feature>
<sequence length="352" mass="38829">MSTAKSQTSAVNTHSKIYIAGHRGMVGSAVWRALEAKGYNNLIGRTSQELDLRNQQAVNDFITAEQPDVIIDAAARVGGILANNDHPYPFLMENLQIQNNLIDAAHKAEIQKFIFLGSSCIYPKFAPQPLKEEYLLTDSLEPTNQWYAIAKIAGVKACEAIRKQYGKDFVSLMPTNLYGPNDNFDLKSSHVLPAMIRKFHEAKQSKVNGQDSTANGQQSKVNGQDSTANSQQSTANSEHQPVTLWGSGTPMREFLHVDDLAQAVVFAVEHVLPEYLYNVGTGSDVTIKALAETIQAIVGHKGEIIWDSSKPDGTPRKLMDSSKMQALGWTPKIGLEDGIRTTCNWFLRNRAK</sequence>
<dbReference type="SUPFAM" id="SSF51735">
    <property type="entry name" value="NAD(P)-binding Rossmann-fold domains"/>
    <property type="match status" value="1"/>
</dbReference>
<feature type="binding site" evidence="5">
    <location>
        <position position="198"/>
    </location>
    <ligand>
        <name>substrate</name>
    </ligand>
</feature>
<comment type="catalytic activity">
    <reaction evidence="5">
        <text>GDP-beta-L-fucose + NADP(+) = GDP-4-dehydro-alpha-D-rhamnose + NADPH + H(+)</text>
        <dbReference type="Rhea" id="RHEA:18885"/>
        <dbReference type="ChEBI" id="CHEBI:15378"/>
        <dbReference type="ChEBI" id="CHEBI:57273"/>
        <dbReference type="ChEBI" id="CHEBI:57783"/>
        <dbReference type="ChEBI" id="CHEBI:57964"/>
        <dbReference type="ChEBI" id="CHEBI:58349"/>
        <dbReference type="EC" id="1.1.1.271"/>
    </reaction>
</comment>
<keyword evidence="9" id="KW-1185">Reference proteome</keyword>
<proteinExistence type="inferred from homology"/>
<feature type="site" description="Important for catalytic activity" evidence="5">
    <location>
        <position position="118"/>
    </location>
</feature>
<feature type="region of interest" description="Disordered" evidence="6">
    <location>
        <begin position="203"/>
        <end position="243"/>
    </location>
</feature>
<keyword evidence="4 5" id="KW-0413">Isomerase</keyword>
<protein>
    <recommendedName>
        <fullName evidence="5">GDP-L-fucose synthase</fullName>
        <ecNumber evidence="5">1.1.1.271</ecNumber>
    </recommendedName>
    <alternativeName>
        <fullName evidence="5">GDP-4-keto-6-deoxy-D-mannose-3,5-epimerase-4-reductase</fullName>
    </alternativeName>
</protein>
<keyword evidence="5" id="KW-0511">Multifunctional enzyme</keyword>
<feature type="domain" description="NAD-dependent epimerase/dehydratase" evidence="7">
    <location>
        <begin position="17"/>
        <end position="280"/>
    </location>
</feature>
<feature type="binding site" evidence="5">
    <location>
        <position position="151"/>
    </location>
    <ligand>
        <name>NADP(+)</name>
        <dbReference type="ChEBI" id="CHEBI:58349"/>
    </ligand>
</feature>
<organism evidence="8 9">
    <name type="scientific">Winogradskyella pelagia</name>
    <dbReference type="NCBI Taxonomy" id="2819984"/>
    <lineage>
        <taxon>Bacteria</taxon>
        <taxon>Pseudomonadati</taxon>
        <taxon>Bacteroidota</taxon>
        <taxon>Flavobacteriia</taxon>
        <taxon>Flavobacteriales</taxon>
        <taxon>Flavobacteriaceae</taxon>
        <taxon>Winogradskyella</taxon>
    </lineage>
</organism>
<feature type="binding site" evidence="5">
    <location>
        <begin position="116"/>
        <end position="119"/>
    </location>
    <ligand>
        <name>NADP(+)</name>
        <dbReference type="ChEBI" id="CHEBI:58349"/>
    </ligand>
</feature>
<dbReference type="InterPro" id="IPR036291">
    <property type="entry name" value="NAD(P)-bd_dom_sf"/>
</dbReference>
<evidence type="ECO:0000259" key="7">
    <source>
        <dbReference type="Pfam" id="PF01370"/>
    </source>
</evidence>
<feature type="active site" description="Proton donor/acceptor" evidence="5">
    <location>
        <position position="147"/>
    </location>
</feature>
<accession>A0ABS3SZ61</accession>
<comment type="caution">
    <text evidence="8">The sequence shown here is derived from an EMBL/GenBank/DDBJ whole genome shotgun (WGS) entry which is preliminary data.</text>
</comment>
<dbReference type="RefSeq" id="WP_208152551.1">
    <property type="nucleotide sequence ID" value="NZ_JAGEVF010000002.1"/>
</dbReference>
<dbReference type="InterPro" id="IPR001509">
    <property type="entry name" value="Epimerase_deHydtase"/>
</dbReference>
<dbReference type="Gene3D" id="3.40.50.720">
    <property type="entry name" value="NAD(P)-binding Rossmann-like Domain"/>
    <property type="match status" value="2"/>
</dbReference>
<evidence type="ECO:0000256" key="1">
    <source>
        <dbReference type="ARBA" id="ARBA00005959"/>
    </source>
</evidence>
<dbReference type="Proteomes" id="UP000676776">
    <property type="component" value="Unassembled WGS sequence"/>
</dbReference>
<dbReference type="InterPro" id="IPR028614">
    <property type="entry name" value="GDP_fucose/colitose_synth"/>
</dbReference>